<name>A0AA45W5M2_9RHOB</name>
<feature type="transmembrane region" description="Helical" evidence="2">
    <location>
        <begin position="21"/>
        <end position="42"/>
    </location>
</feature>
<dbReference type="Proteomes" id="UP000186216">
    <property type="component" value="Unassembled WGS sequence"/>
</dbReference>
<dbReference type="InterPro" id="IPR010656">
    <property type="entry name" value="DctM"/>
</dbReference>
<dbReference type="AlphaFoldDB" id="A0AA45W5M2"/>
<organism evidence="4 5">
    <name type="scientific">Paracoccus saliphilus</name>
    <dbReference type="NCBI Taxonomy" id="405559"/>
    <lineage>
        <taxon>Bacteria</taxon>
        <taxon>Pseudomonadati</taxon>
        <taxon>Pseudomonadota</taxon>
        <taxon>Alphaproteobacteria</taxon>
        <taxon>Rhodobacterales</taxon>
        <taxon>Paracoccaceae</taxon>
        <taxon>Paracoccus</taxon>
    </lineage>
</organism>
<evidence type="ECO:0000256" key="2">
    <source>
        <dbReference type="SAM" id="Phobius"/>
    </source>
</evidence>
<protein>
    <submittedName>
        <fullName evidence="4">TRAP transporter, 4TM/12TM fusion protein</fullName>
    </submittedName>
</protein>
<feature type="transmembrane region" description="Helical" evidence="2">
    <location>
        <begin position="77"/>
        <end position="95"/>
    </location>
</feature>
<dbReference type="NCBIfam" id="TIGR02123">
    <property type="entry name" value="TRAP_fused"/>
    <property type="match status" value="1"/>
</dbReference>
<evidence type="ECO:0000313" key="4">
    <source>
        <dbReference type="EMBL" id="SIS95642.1"/>
    </source>
</evidence>
<feature type="transmembrane region" description="Helical" evidence="2">
    <location>
        <begin position="129"/>
        <end position="146"/>
    </location>
</feature>
<feature type="transmembrane region" description="Helical" evidence="2">
    <location>
        <begin position="368"/>
        <end position="390"/>
    </location>
</feature>
<dbReference type="GO" id="GO:0005886">
    <property type="term" value="C:plasma membrane"/>
    <property type="evidence" value="ECO:0007669"/>
    <property type="project" value="UniProtKB-SubCell"/>
</dbReference>
<keyword evidence="1" id="KW-1003">Cell membrane</keyword>
<comment type="caution">
    <text evidence="4">The sequence shown here is derived from an EMBL/GenBank/DDBJ whole genome shotgun (WGS) entry which is preliminary data.</text>
</comment>
<keyword evidence="1" id="KW-0997">Cell inner membrane</keyword>
<proteinExistence type="predicted"/>
<feature type="transmembrane region" description="Helical" evidence="2">
    <location>
        <begin position="101"/>
        <end position="122"/>
    </location>
</feature>
<evidence type="ECO:0000313" key="5">
    <source>
        <dbReference type="Proteomes" id="UP000186216"/>
    </source>
</evidence>
<feature type="transmembrane region" description="Helical" evidence="2">
    <location>
        <begin position="439"/>
        <end position="462"/>
    </location>
</feature>
<feature type="transmembrane region" description="Helical" evidence="2">
    <location>
        <begin position="469"/>
        <end position="488"/>
    </location>
</feature>
<dbReference type="PANTHER" id="PTHR43849:SF2">
    <property type="entry name" value="BLL3936 PROTEIN"/>
    <property type="match status" value="1"/>
</dbReference>
<keyword evidence="2" id="KW-0812">Transmembrane</keyword>
<keyword evidence="2" id="KW-1133">Transmembrane helix</keyword>
<feature type="transmembrane region" description="Helical" evidence="2">
    <location>
        <begin position="175"/>
        <end position="197"/>
    </location>
</feature>
<feature type="domain" description="TRAP C4-dicarboxylate transport system permease DctM subunit" evidence="3">
    <location>
        <begin position="118"/>
        <end position="556"/>
    </location>
</feature>
<dbReference type="EMBL" id="FTOU01000010">
    <property type="protein sequence ID" value="SIS95642.1"/>
    <property type="molecule type" value="Genomic_DNA"/>
</dbReference>
<feature type="transmembrane region" description="Helical" evidence="2">
    <location>
        <begin position="494"/>
        <end position="516"/>
    </location>
</feature>
<feature type="transmembrane region" description="Helical" evidence="2">
    <location>
        <begin position="528"/>
        <end position="548"/>
    </location>
</feature>
<comment type="subcellular location">
    <subcellularLocation>
        <location evidence="1">Cell inner membrane</location>
        <topology evidence="1">Multi-pass membrane protein</topology>
    </subcellularLocation>
</comment>
<feature type="transmembrane region" description="Helical" evidence="2">
    <location>
        <begin position="340"/>
        <end position="362"/>
    </location>
</feature>
<feature type="transmembrane region" description="Helical" evidence="2">
    <location>
        <begin position="560"/>
        <end position="581"/>
    </location>
</feature>
<dbReference type="InterPro" id="IPR011853">
    <property type="entry name" value="TRAP_DctM-Dct_fused"/>
</dbReference>
<reference evidence="4 5" key="1">
    <citation type="submission" date="2017-01" db="EMBL/GenBank/DDBJ databases">
        <authorList>
            <person name="Varghese N."/>
            <person name="Submissions S."/>
        </authorList>
    </citation>
    <scope>NUCLEOTIDE SEQUENCE [LARGE SCALE GENOMIC DNA]</scope>
    <source>
        <strain evidence="4 5">DSM 18447</strain>
    </source>
</reference>
<feature type="transmembrane region" description="Helical" evidence="2">
    <location>
        <begin position="295"/>
        <end position="319"/>
    </location>
</feature>
<dbReference type="PANTHER" id="PTHR43849">
    <property type="entry name" value="BLL3936 PROTEIN"/>
    <property type="match status" value="1"/>
</dbReference>
<accession>A0AA45W5M2</accession>
<dbReference type="GO" id="GO:0022857">
    <property type="term" value="F:transmembrane transporter activity"/>
    <property type="evidence" value="ECO:0007669"/>
    <property type="project" value="UniProtKB-UniRule"/>
</dbReference>
<dbReference type="Pfam" id="PF06808">
    <property type="entry name" value="DctM"/>
    <property type="match status" value="1"/>
</dbReference>
<feature type="transmembrane region" description="Helical" evidence="2">
    <location>
        <begin position="410"/>
        <end position="433"/>
    </location>
</feature>
<evidence type="ECO:0000259" key="3">
    <source>
        <dbReference type="Pfam" id="PF06808"/>
    </source>
</evidence>
<feature type="transmembrane region" description="Helical" evidence="2">
    <location>
        <begin position="263"/>
        <end position="289"/>
    </location>
</feature>
<evidence type="ECO:0000256" key="1">
    <source>
        <dbReference type="RuleBase" id="RU369079"/>
    </source>
</evidence>
<keyword evidence="2" id="KW-0472">Membrane</keyword>
<comment type="function">
    <text evidence="1">Part of the tripartite ATP-independent periplasmic (TRAP) transport system.</text>
</comment>
<sequence>MKSVSAPIEMPSTADTASPPARPLALIAAALLVFYHLGLIFYGLTPNLVARPLHMALILPWIFLFTDSHSLVSRLSGWVLGALGVAASVWVAWNADALSDQYGFVESGFQYATGAVLLISVLEAARRAIGWPLPIVAALSLAYAFWGHLIPGEFGHAPLPHASLMGTLTLAEGGIWGTLTGVSVGVVAIFVIFGAVLNAGEAGQGFMNLSAAAAGRLRGGAAKVSVLASALFGSISGSASANVASTGAVTMPAMVRLGYPRRIAAAVEAVASSGGQIMPPLMGAGAFVMVELTGVPYTGIVLAAALPAFSYFLVVWIGIDAYARRFDLRGIDAKDRPAPRIVAITSAFFLVPFTVLMVAMFGMGYTPQFSACLSIMVAAVLLLAGADGRIDLHRAKGRISEALITAARQVSMIAAIILCASIIIGVLAVTGLGVKITSLILSVSGGMLWPSLLLTALACLVLGMEVPTTAAYVICVSVAGPALTQLGLTPLQAHLFVFWFALLSTITPPVCGAVFIAAGMIGENWIKVALTAMALGVGLYLIPLAMIAHPALIELAGTPGAALLAAVQIGIGCGLISHGLIGERRVMRTALFLILGVAVLFGGPMLAAMGI</sequence>
<feature type="transmembrane region" description="Helical" evidence="2">
    <location>
        <begin position="590"/>
        <end position="609"/>
    </location>
</feature>
<keyword evidence="1" id="KW-0813">Transport</keyword>
<feature type="transmembrane region" description="Helical" evidence="2">
    <location>
        <begin position="48"/>
        <end position="65"/>
    </location>
</feature>
<gene>
    <name evidence="4" type="ORF">SAMN05421772_11015</name>
</gene>
<dbReference type="RefSeq" id="WP_301546296.1">
    <property type="nucleotide sequence ID" value="NZ_FTOU01000010.1"/>
</dbReference>